<dbReference type="EMBL" id="VUNH01000008">
    <property type="protein sequence ID" value="MST55966.1"/>
    <property type="molecule type" value="Genomic_DNA"/>
</dbReference>
<organism evidence="2 3">
    <name type="scientific">Pyramidobacter porci</name>
    <dbReference type="NCBI Taxonomy" id="2605789"/>
    <lineage>
        <taxon>Bacteria</taxon>
        <taxon>Thermotogati</taxon>
        <taxon>Synergistota</taxon>
        <taxon>Synergistia</taxon>
        <taxon>Synergistales</taxon>
        <taxon>Dethiosulfovibrionaceae</taxon>
        <taxon>Pyramidobacter</taxon>
    </lineage>
</organism>
<dbReference type="Proteomes" id="UP000473699">
    <property type="component" value="Unassembled WGS sequence"/>
</dbReference>
<dbReference type="AlphaFoldDB" id="A0A6L5YCA6"/>
<feature type="domain" description="Endoribonuclease L-PSP/chorismate mutase-like" evidence="1">
    <location>
        <begin position="6"/>
        <end position="148"/>
    </location>
</feature>
<evidence type="ECO:0000313" key="3">
    <source>
        <dbReference type="Proteomes" id="UP000473699"/>
    </source>
</evidence>
<dbReference type="PANTHER" id="PTHR43760">
    <property type="entry name" value="ENDORIBONUCLEASE-RELATED"/>
    <property type="match status" value="1"/>
</dbReference>
<name>A0A6L5YCA6_9BACT</name>
<dbReference type="InterPro" id="IPR035959">
    <property type="entry name" value="RutC-like_sf"/>
</dbReference>
<comment type="caution">
    <text evidence="2">The sequence shown here is derived from an EMBL/GenBank/DDBJ whole genome shotgun (WGS) entry which is preliminary data.</text>
</comment>
<dbReference type="SUPFAM" id="SSF55298">
    <property type="entry name" value="YjgF-like"/>
    <property type="match status" value="1"/>
</dbReference>
<dbReference type="CDD" id="cd02199">
    <property type="entry name" value="YjgF_YER057c_UK114_like_1"/>
    <property type="match status" value="1"/>
</dbReference>
<dbReference type="Pfam" id="PF14588">
    <property type="entry name" value="YjgF_endoribonc"/>
    <property type="match status" value="1"/>
</dbReference>
<dbReference type="InterPro" id="IPR013813">
    <property type="entry name" value="Endoribo_LPSP/chorism_mut-like"/>
</dbReference>
<evidence type="ECO:0000259" key="1">
    <source>
        <dbReference type="Pfam" id="PF14588"/>
    </source>
</evidence>
<evidence type="ECO:0000313" key="2">
    <source>
        <dbReference type="EMBL" id="MST55966.1"/>
    </source>
</evidence>
<sequence length="161" mass="16682">MSIKERLKELGIELPPANKPTGSYVPATASGTLCFSSGQTPRVNGEVAYTGTMGAENGPSLEEAYAAARVCAINCLAAVDMAAGLDNVARVLKVTGFINAAPGFTQTAKVLNGASDLLLEVFAQAGRHARSAIGIQALPGNAVVEVEIVVRLKEPREFPAD</sequence>
<gene>
    <name evidence="2" type="ORF">FYJ74_07980</name>
</gene>
<dbReference type="Gene3D" id="3.30.1330.40">
    <property type="entry name" value="RutC-like"/>
    <property type="match status" value="1"/>
</dbReference>
<keyword evidence="3" id="KW-1185">Reference proteome</keyword>
<accession>A0A6L5YCA6</accession>
<dbReference type="RefSeq" id="WP_154529055.1">
    <property type="nucleotide sequence ID" value="NZ_JAXDZJ010000089.1"/>
</dbReference>
<dbReference type="PANTHER" id="PTHR43760:SF1">
    <property type="entry name" value="ENDORIBONUCLEASE L-PSP_CHORISMATE MUTASE-LIKE DOMAIN-CONTAINING PROTEIN"/>
    <property type="match status" value="1"/>
</dbReference>
<reference evidence="2 3" key="1">
    <citation type="submission" date="2019-08" db="EMBL/GenBank/DDBJ databases">
        <title>In-depth cultivation of the pig gut microbiome towards novel bacterial diversity and tailored functional studies.</title>
        <authorList>
            <person name="Wylensek D."/>
            <person name="Hitch T.C.A."/>
            <person name="Clavel T."/>
        </authorList>
    </citation>
    <scope>NUCLEOTIDE SEQUENCE [LARGE SCALE GENOMIC DNA]</scope>
    <source>
        <strain evidence="2 3">SM-530-WT-4B</strain>
    </source>
</reference>
<protein>
    <submittedName>
        <fullName evidence="2">RidA family protein</fullName>
    </submittedName>
</protein>
<proteinExistence type="predicted"/>